<feature type="transmembrane region" description="Helical" evidence="1">
    <location>
        <begin position="6"/>
        <end position="24"/>
    </location>
</feature>
<dbReference type="RefSeq" id="WP_120017350.1">
    <property type="nucleotide sequence ID" value="NZ_QZWZ01000027.1"/>
</dbReference>
<sequence>MKDVLPYISIVSSLVAAGLGFRAAKVEIRNSIDDFMDDIQRQGRWAGYAAIAAWLAVVLQGIDRLAG</sequence>
<evidence type="ECO:0000256" key="1">
    <source>
        <dbReference type="SAM" id="Phobius"/>
    </source>
</evidence>
<feature type="transmembrane region" description="Helical" evidence="1">
    <location>
        <begin position="45"/>
        <end position="62"/>
    </location>
</feature>
<keyword evidence="1" id="KW-0472">Membrane</keyword>
<keyword evidence="3" id="KW-1185">Reference proteome</keyword>
<name>A0A3A5KHB2_9HYPH</name>
<gene>
    <name evidence="2" type="ORF">D3227_27250</name>
</gene>
<reference evidence="2 3" key="1">
    <citation type="submission" date="2018-09" db="EMBL/GenBank/DDBJ databases">
        <title>Mesorhizobium carmichaelinearum sp. nov. isolated from Carmichaelinea spp. root nodules in New Zealand.</title>
        <authorList>
            <person name="De Meyer S.E."/>
        </authorList>
    </citation>
    <scope>NUCLEOTIDE SEQUENCE [LARGE SCALE GENOMIC DNA]</scope>
    <source>
        <strain evidence="2 3">ICMP19557</strain>
    </source>
</reference>
<keyword evidence="1" id="KW-0812">Transmembrane</keyword>
<protein>
    <submittedName>
        <fullName evidence="2">Uncharacterized protein</fullName>
    </submittedName>
</protein>
<evidence type="ECO:0000313" key="3">
    <source>
        <dbReference type="Proteomes" id="UP000272706"/>
    </source>
</evidence>
<proteinExistence type="predicted"/>
<comment type="caution">
    <text evidence="2">The sequence shown here is derived from an EMBL/GenBank/DDBJ whole genome shotgun (WGS) entry which is preliminary data.</text>
</comment>
<accession>A0A3A5KHB2</accession>
<evidence type="ECO:0000313" key="2">
    <source>
        <dbReference type="EMBL" id="RJT32100.1"/>
    </source>
</evidence>
<dbReference type="AlphaFoldDB" id="A0A3A5KHB2"/>
<dbReference type="Proteomes" id="UP000272706">
    <property type="component" value="Unassembled WGS sequence"/>
</dbReference>
<organism evidence="2 3">
    <name type="scientific">Mesorhizobium waimense</name>
    <dbReference type="NCBI Taxonomy" id="1300307"/>
    <lineage>
        <taxon>Bacteria</taxon>
        <taxon>Pseudomonadati</taxon>
        <taxon>Pseudomonadota</taxon>
        <taxon>Alphaproteobacteria</taxon>
        <taxon>Hyphomicrobiales</taxon>
        <taxon>Phyllobacteriaceae</taxon>
        <taxon>Mesorhizobium</taxon>
    </lineage>
</organism>
<keyword evidence="1" id="KW-1133">Transmembrane helix</keyword>
<dbReference type="EMBL" id="QZWZ01000027">
    <property type="protein sequence ID" value="RJT32100.1"/>
    <property type="molecule type" value="Genomic_DNA"/>
</dbReference>